<gene>
    <name evidence="2" type="ORF">Aau02nite_79700</name>
</gene>
<dbReference type="EMBL" id="BOQL01000072">
    <property type="protein sequence ID" value="GIM78199.1"/>
    <property type="molecule type" value="Genomic_DNA"/>
</dbReference>
<proteinExistence type="predicted"/>
<dbReference type="RefSeq" id="WP_246595794.1">
    <property type="nucleotide sequence ID" value="NZ_BAABEA010000016.1"/>
</dbReference>
<organism evidence="2 3">
    <name type="scientific">Actinoplanes auranticolor</name>
    <dbReference type="NCBI Taxonomy" id="47988"/>
    <lineage>
        <taxon>Bacteria</taxon>
        <taxon>Bacillati</taxon>
        <taxon>Actinomycetota</taxon>
        <taxon>Actinomycetes</taxon>
        <taxon>Micromonosporales</taxon>
        <taxon>Micromonosporaceae</taxon>
        <taxon>Actinoplanes</taxon>
    </lineage>
</organism>
<feature type="transmembrane region" description="Helical" evidence="1">
    <location>
        <begin position="45"/>
        <end position="62"/>
    </location>
</feature>
<sequence>MITGWLPLYLRSRRVPLAAPMSLAAVAAVTLLWSTSADGPEVGPGLAALTVVLALAPLIPTLTGDDDSLEGATALPWPPRRVLHLLAAGTFVAALLLVARAAGADFGPAGQIIRNSAGLAGLIGLGVALLGPRLAWAAPIGWAALQAMLAGTGGPGWQQSLFWLIQPAGSVPAALTAAVLLLAGVIGYAVRTSPPTAANEATMSR</sequence>
<keyword evidence="1" id="KW-0812">Transmembrane</keyword>
<feature type="transmembrane region" description="Helical" evidence="1">
    <location>
        <begin position="112"/>
        <end position="130"/>
    </location>
</feature>
<reference evidence="2" key="1">
    <citation type="submission" date="2021-03" db="EMBL/GenBank/DDBJ databases">
        <title>Whole genome shotgun sequence of Actinoplanes auranticolor NBRC 12245.</title>
        <authorList>
            <person name="Komaki H."/>
            <person name="Tamura T."/>
        </authorList>
    </citation>
    <scope>NUCLEOTIDE SEQUENCE</scope>
    <source>
        <strain evidence="2">NBRC 12245</strain>
    </source>
</reference>
<protein>
    <submittedName>
        <fullName evidence="2">Uncharacterized protein</fullName>
    </submittedName>
</protein>
<name>A0A919SV43_9ACTN</name>
<keyword evidence="1" id="KW-1133">Transmembrane helix</keyword>
<accession>A0A919SV43</accession>
<evidence type="ECO:0000313" key="3">
    <source>
        <dbReference type="Proteomes" id="UP000681340"/>
    </source>
</evidence>
<keyword evidence="3" id="KW-1185">Reference proteome</keyword>
<evidence type="ECO:0000256" key="1">
    <source>
        <dbReference type="SAM" id="Phobius"/>
    </source>
</evidence>
<feature type="transmembrane region" description="Helical" evidence="1">
    <location>
        <begin position="82"/>
        <end position="100"/>
    </location>
</feature>
<dbReference type="AlphaFoldDB" id="A0A919SV43"/>
<keyword evidence="1" id="KW-0472">Membrane</keyword>
<dbReference type="Proteomes" id="UP000681340">
    <property type="component" value="Unassembled WGS sequence"/>
</dbReference>
<evidence type="ECO:0000313" key="2">
    <source>
        <dbReference type="EMBL" id="GIM78199.1"/>
    </source>
</evidence>
<feature type="transmembrane region" description="Helical" evidence="1">
    <location>
        <begin position="169"/>
        <end position="190"/>
    </location>
</feature>
<comment type="caution">
    <text evidence="2">The sequence shown here is derived from an EMBL/GenBank/DDBJ whole genome shotgun (WGS) entry which is preliminary data.</text>
</comment>
<feature type="transmembrane region" description="Helical" evidence="1">
    <location>
        <begin position="15"/>
        <end position="33"/>
    </location>
</feature>